<dbReference type="PANTHER" id="PTHR43777:SF1">
    <property type="entry name" value="MOLYBDENUM COFACTOR CYTIDYLYLTRANSFERASE"/>
    <property type="match status" value="1"/>
</dbReference>
<dbReference type="CDD" id="cd04182">
    <property type="entry name" value="GT_2_like_f"/>
    <property type="match status" value="1"/>
</dbReference>
<evidence type="ECO:0000256" key="1">
    <source>
        <dbReference type="ARBA" id="ARBA00022842"/>
    </source>
</evidence>
<dbReference type="InterPro" id="IPR036425">
    <property type="entry name" value="MoaB/Mog-like_dom_sf"/>
</dbReference>
<gene>
    <name evidence="3" type="ORF">GCM10011498_38750</name>
</gene>
<proteinExistence type="predicted"/>
<keyword evidence="3" id="KW-0808">Transferase</keyword>
<dbReference type="PANTHER" id="PTHR43777">
    <property type="entry name" value="MOLYBDENUM COFACTOR CYTIDYLYLTRANSFERASE"/>
    <property type="match status" value="1"/>
</dbReference>
<reference evidence="3" key="1">
    <citation type="journal article" date="2014" name="Int. J. Syst. Evol. Microbiol.">
        <title>Complete genome sequence of Corynebacterium casei LMG S-19264T (=DSM 44701T), isolated from a smear-ripened cheese.</title>
        <authorList>
            <consortium name="US DOE Joint Genome Institute (JGI-PGF)"/>
            <person name="Walter F."/>
            <person name="Albersmeier A."/>
            <person name="Kalinowski J."/>
            <person name="Ruckert C."/>
        </authorList>
    </citation>
    <scope>NUCLEOTIDE SEQUENCE</scope>
    <source>
        <strain evidence="3">CGMCC 1.15880</strain>
    </source>
</reference>
<dbReference type="GO" id="GO:0016779">
    <property type="term" value="F:nucleotidyltransferase activity"/>
    <property type="evidence" value="ECO:0007669"/>
    <property type="project" value="UniProtKB-ARBA"/>
</dbReference>
<sequence>MKFGPLPVPQTLGHTLAHSFQRDGLRLAKGHVITQQDIVGLHKRAVRELTVAQFDPDDLQEDAAAAELAAGLSPPMIRVTQPMNGRVNLIATRDGVLRVNAASITGFNTVDPAITIATLPAYARVHDGTMIATIKIIPYAVPRVQVEQAAAMLTADSLMLHPFRAKTARLILTRTSGFKPSLLAKGEAAVRARAVALGLTLQGVETVDHTQDAIGAAIARAGGADMVLILGASATSDPNDVAPAGLVDAGGTLTRFGMPVDPGNLLFLGDLHGKPVIGLPGCCRSPALNGVDWVLERLMANLPVSHDDIALMGVGGLLKEVPARPQPRRIRSTRKAQAPHVLLLAAGQSSRMRGDHKLLREIDGVPLVRRTADRLLGSSAGGLSIVINPANKAVKDALTDCPAQLVPAKDAASGLAASLRAGINALPPEASAVIIALADMPEVTGDDIDALIGGFDPAQGALIVAPVAPNGKRGNPVLFDKRYFESLASFSGDSGAKSLIEAESDSLRLVPRGAGVLVDLDTPEAWDAWMAQYTRT</sequence>
<dbReference type="InterPro" id="IPR012184">
    <property type="entry name" value="Bifunc_Mopterin-bd"/>
</dbReference>
<protein>
    <submittedName>
        <fullName evidence="3">4-diphosphocytidyl-2C-methyl-D-erythritol kinase</fullName>
    </submittedName>
</protein>
<comment type="caution">
    <text evidence="3">The sequence shown here is derived from an EMBL/GenBank/DDBJ whole genome shotgun (WGS) entry which is preliminary data.</text>
</comment>
<dbReference type="PIRSF" id="PIRSF036626">
    <property type="entry name" value="MPTBd_MobAlike"/>
    <property type="match status" value="1"/>
</dbReference>
<evidence type="ECO:0000313" key="3">
    <source>
        <dbReference type="EMBL" id="GGA33778.1"/>
    </source>
</evidence>
<dbReference type="Gene3D" id="3.90.550.10">
    <property type="entry name" value="Spore Coat Polysaccharide Biosynthesis Protein SpsA, Chain A"/>
    <property type="match status" value="1"/>
</dbReference>
<evidence type="ECO:0000313" key="4">
    <source>
        <dbReference type="Proteomes" id="UP000628017"/>
    </source>
</evidence>
<keyword evidence="3" id="KW-0418">Kinase</keyword>
<name>A0A916VTN1_9RHOB</name>
<dbReference type="SUPFAM" id="SSF53448">
    <property type="entry name" value="Nucleotide-diphospho-sugar transferases"/>
    <property type="match status" value="1"/>
</dbReference>
<feature type="domain" description="MobA-like NTP transferase" evidence="2">
    <location>
        <begin position="342"/>
        <end position="503"/>
    </location>
</feature>
<dbReference type="GO" id="GO:0016301">
    <property type="term" value="F:kinase activity"/>
    <property type="evidence" value="ECO:0007669"/>
    <property type="project" value="UniProtKB-KW"/>
</dbReference>
<accession>A0A916VTN1</accession>
<dbReference type="RefSeq" id="WP_188678930.1">
    <property type="nucleotide sequence ID" value="NZ_BMKA01000012.1"/>
</dbReference>
<dbReference type="EMBL" id="BMKA01000012">
    <property type="protein sequence ID" value="GGA33778.1"/>
    <property type="molecule type" value="Genomic_DNA"/>
</dbReference>
<dbReference type="InterPro" id="IPR025877">
    <property type="entry name" value="MobA-like_NTP_Trfase"/>
</dbReference>
<organism evidence="3 4">
    <name type="scientific">Neptunicoccus cionae</name>
    <dbReference type="NCBI Taxonomy" id="2035344"/>
    <lineage>
        <taxon>Bacteria</taxon>
        <taxon>Pseudomonadati</taxon>
        <taxon>Pseudomonadota</taxon>
        <taxon>Alphaproteobacteria</taxon>
        <taxon>Rhodobacterales</taxon>
        <taxon>Paracoccaceae</taxon>
        <taxon>Neptunicoccus</taxon>
    </lineage>
</organism>
<dbReference type="Proteomes" id="UP000628017">
    <property type="component" value="Unassembled WGS sequence"/>
</dbReference>
<dbReference type="InterPro" id="IPR029044">
    <property type="entry name" value="Nucleotide-diphossugar_trans"/>
</dbReference>
<dbReference type="Pfam" id="PF12804">
    <property type="entry name" value="NTP_transf_3"/>
    <property type="match status" value="1"/>
</dbReference>
<dbReference type="AlphaFoldDB" id="A0A916VTN1"/>
<keyword evidence="1" id="KW-0460">Magnesium</keyword>
<dbReference type="Gene3D" id="3.40.980.10">
    <property type="entry name" value="MoaB/Mog-like domain"/>
    <property type="match status" value="1"/>
</dbReference>
<keyword evidence="4" id="KW-1185">Reference proteome</keyword>
<dbReference type="SUPFAM" id="SSF53218">
    <property type="entry name" value="Molybdenum cofactor biosynthesis proteins"/>
    <property type="match status" value="1"/>
</dbReference>
<dbReference type="CDD" id="cd03522">
    <property type="entry name" value="MoeA_like"/>
    <property type="match status" value="1"/>
</dbReference>
<reference evidence="3" key="2">
    <citation type="submission" date="2020-09" db="EMBL/GenBank/DDBJ databases">
        <authorList>
            <person name="Sun Q."/>
            <person name="Zhou Y."/>
        </authorList>
    </citation>
    <scope>NUCLEOTIDE SEQUENCE</scope>
    <source>
        <strain evidence="3">CGMCC 1.15880</strain>
    </source>
</reference>
<evidence type="ECO:0000259" key="2">
    <source>
        <dbReference type="Pfam" id="PF12804"/>
    </source>
</evidence>